<dbReference type="InterPro" id="IPR003593">
    <property type="entry name" value="AAA+_ATPase"/>
</dbReference>
<reference evidence="5 6" key="1">
    <citation type="submission" date="2019-10" db="EMBL/GenBank/DDBJ databases">
        <title>Genome diversity of Sutterella seckii.</title>
        <authorList>
            <person name="Chaplin A.V."/>
            <person name="Sokolova S.R."/>
            <person name="Mosin K.A."/>
            <person name="Ivanova E.L."/>
            <person name="Kochetkova T.O."/>
            <person name="Goltsov A.Y."/>
            <person name="Trofimov D.Y."/>
            <person name="Efimov B.A."/>
        </authorList>
    </citation>
    <scope>NUCLEOTIDE SEQUENCE [LARGE SCALE GENOMIC DNA]</scope>
    <source>
        <strain evidence="5 6">ASD3426</strain>
    </source>
</reference>
<dbReference type="GO" id="GO:0005524">
    <property type="term" value="F:ATP binding"/>
    <property type="evidence" value="ECO:0007669"/>
    <property type="project" value="UniProtKB-KW"/>
</dbReference>
<name>A0AAI9WNQ6_9BURK</name>
<organism evidence="5 6">
    <name type="scientific">Sutterella seckii</name>
    <dbReference type="NCBI Taxonomy" id="1944635"/>
    <lineage>
        <taxon>Bacteria</taxon>
        <taxon>Pseudomonadati</taxon>
        <taxon>Pseudomonadota</taxon>
        <taxon>Betaproteobacteria</taxon>
        <taxon>Burkholderiales</taxon>
        <taxon>Sutterellaceae</taxon>
        <taxon>Sutterella</taxon>
    </lineage>
</organism>
<dbReference type="GO" id="GO:0022857">
    <property type="term" value="F:transmembrane transporter activity"/>
    <property type="evidence" value="ECO:0007669"/>
    <property type="project" value="TreeGrafter"/>
</dbReference>
<feature type="domain" description="ABC transporter" evidence="4">
    <location>
        <begin position="6"/>
        <end position="241"/>
    </location>
</feature>
<accession>A0AAI9WNQ6</accession>
<evidence type="ECO:0000256" key="2">
    <source>
        <dbReference type="ARBA" id="ARBA00022741"/>
    </source>
</evidence>
<protein>
    <submittedName>
        <fullName evidence="5">ATP-binding cassette domain-containing protein</fullName>
    </submittedName>
</protein>
<dbReference type="PANTHER" id="PTHR24220">
    <property type="entry name" value="IMPORT ATP-BINDING PROTEIN"/>
    <property type="match status" value="1"/>
</dbReference>
<dbReference type="EMBL" id="WEHW01000004">
    <property type="protein sequence ID" value="KAB7652315.1"/>
    <property type="molecule type" value="Genomic_DNA"/>
</dbReference>
<proteinExistence type="predicted"/>
<keyword evidence="1" id="KW-1003">Cell membrane</keyword>
<dbReference type="GO" id="GO:0005886">
    <property type="term" value="C:plasma membrane"/>
    <property type="evidence" value="ECO:0007669"/>
    <property type="project" value="TreeGrafter"/>
</dbReference>
<evidence type="ECO:0000256" key="3">
    <source>
        <dbReference type="ARBA" id="ARBA00022840"/>
    </source>
</evidence>
<keyword evidence="3 5" id="KW-0067">ATP-binding</keyword>
<keyword evidence="6" id="KW-1185">Reference proteome</keyword>
<evidence type="ECO:0000313" key="5">
    <source>
        <dbReference type="EMBL" id="KAB7652315.1"/>
    </source>
</evidence>
<dbReference type="RefSeq" id="WP_139686940.1">
    <property type="nucleotide sequence ID" value="NZ_WEHW01000004.1"/>
</dbReference>
<dbReference type="PANTHER" id="PTHR24220:SF659">
    <property type="entry name" value="TRANSPORTER, PUTATIVE-RELATED"/>
    <property type="match status" value="1"/>
</dbReference>
<dbReference type="Pfam" id="PF00005">
    <property type="entry name" value="ABC_tran"/>
    <property type="match status" value="1"/>
</dbReference>
<dbReference type="Proteomes" id="UP000469462">
    <property type="component" value="Unassembled WGS sequence"/>
</dbReference>
<evidence type="ECO:0000259" key="4">
    <source>
        <dbReference type="PROSITE" id="PS50893"/>
    </source>
</evidence>
<dbReference type="InterPro" id="IPR027417">
    <property type="entry name" value="P-loop_NTPase"/>
</dbReference>
<keyword evidence="2" id="KW-0547">Nucleotide-binding</keyword>
<dbReference type="GO" id="GO:0016887">
    <property type="term" value="F:ATP hydrolysis activity"/>
    <property type="evidence" value="ECO:0007669"/>
    <property type="project" value="InterPro"/>
</dbReference>
<dbReference type="InterPro" id="IPR003439">
    <property type="entry name" value="ABC_transporter-like_ATP-bd"/>
</dbReference>
<dbReference type="SUPFAM" id="SSF52540">
    <property type="entry name" value="P-loop containing nucleoside triphosphate hydrolases"/>
    <property type="match status" value="1"/>
</dbReference>
<dbReference type="Gene3D" id="3.40.50.300">
    <property type="entry name" value="P-loop containing nucleotide triphosphate hydrolases"/>
    <property type="match status" value="1"/>
</dbReference>
<sequence>MKPFDLMLENIRLSVPDGDEMRTIFASTSFALPEGSLLGVRGESGSGKSTFLKLISGILTPTEGTVSWGDKKLSLLPEGDRDRWRGENCGFLFQDFRLFEDLSAEENVLLPATFYRRPTPDDRKRARELLEHYGVRFGTRAQHLSRGEMQRTALARVLFAAPKVILADEPTASLDGKRAEEVTTALIGAAKRLGATLILVSHDPRVLAHFPQKVVIADGRLIEGNEKGSSECMSGCCSKAS</sequence>
<dbReference type="InterPro" id="IPR015854">
    <property type="entry name" value="ABC_transpr_LolD-like"/>
</dbReference>
<keyword evidence="1" id="KW-0472">Membrane</keyword>
<evidence type="ECO:0000313" key="6">
    <source>
        <dbReference type="Proteomes" id="UP000469462"/>
    </source>
</evidence>
<evidence type="ECO:0000256" key="1">
    <source>
        <dbReference type="ARBA" id="ARBA00022475"/>
    </source>
</evidence>
<dbReference type="PROSITE" id="PS50893">
    <property type="entry name" value="ABC_TRANSPORTER_2"/>
    <property type="match status" value="1"/>
</dbReference>
<gene>
    <name evidence="5" type="ORF">GBM96_02465</name>
</gene>
<dbReference type="SMART" id="SM00382">
    <property type="entry name" value="AAA"/>
    <property type="match status" value="1"/>
</dbReference>
<comment type="caution">
    <text evidence="5">The sequence shown here is derived from an EMBL/GenBank/DDBJ whole genome shotgun (WGS) entry which is preliminary data.</text>
</comment>
<dbReference type="AlphaFoldDB" id="A0AAI9WNQ6"/>